<dbReference type="RefSeq" id="WP_395418753.1">
    <property type="nucleotide sequence ID" value="NZ_JBIPKE010000019.1"/>
</dbReference>
<proteinExistence type="predicted"/>
<protein>
    <submittedName>
        <fullName evidence="1">Uncharacterized protein</fullName>
    </submittedName>
</protein>
<evidence type="ECO:0000313" key="1">
    <source>
        <dbReference type="EMBL" id="MFH6985271.1"/>
    </source>
</evidence>
<evidence type="ECO:0000313" key="2">
    <source>
        <dbReference type="Proteomes" id="UP001610063"/>
    </source>
</evidence>
<sequence>MGIIILSIILCHATLAQSTITIAQGSFKVAGLSEETLSFGFAQGDEISFSLTEEKGKDIREIEIIEYPSSSRYSQFKSSKVHQTLEVARTGIYQFRVNNGSISGRVCKYSITRKPSSPDTQNFNTSVYWETHYDTTWVDEIETYLSRDEYVPKVIVPSSDFYINSGSNAMLLGGTSRITIPLNMPPNTVKWFYEFSASREKSDVENVKSSFGLMGQLVSSIEPSMAIANIGMNLLATPPGADQCDIYLLDFENKQFFERKEDHLLRHYSDGSRENMKSGIVEIPWVAQQQLYLGIRNPSGSFGIHVTVEVVAIVHEQEYAEQTVTLPQVKTYKTPYLKN</sequence>
<gene>
    <name evidence="1" type="ORF">ACHKAR_17595</name>
</gene>
<organism evidence="1 2">
    <name type="scientific">Marinoscillum luteum</name>
    <dbReference type="NCBI Taxonomy" id="861051"/>
    <lineage>
        <taxon>Bacteria</taxon>
        <taxon>Pseudomonadati</taxon>
        <taxon>Bacteroidota</taxon>
        <taxon>Cytophagia</taxon>
        <taxon>Cytophagales</taxon>
        <taxon>Reichenbachiellaceae</taxon>
        <taxon>Marinoscillum</taxon>
    </lineage>
</organism>
<dbReference type="EMBL" id="JBIPKE010000019">
    <property type="protein sequence ID" value="MFH6985271.1"/>
    <property type="molecule type" value="Genomic_DNA"/>
</dbReference>
<accession>A0ABW7NCH8</accession>
<dbReference type="Proteomes" id="UP001610063">
    <property type="component" value="Unassembled WGS sequence"/>
</dbReference>
<reference evidence="1 2" key="1">
    <citation type="journal article" date="2013" name="Int. J. Syst. Evol. Microbiol.">
        <title>Marinoscillum luteum sp. nov., isolated from marine sediment.</title>
        <authorList>
            <person name="Cha I.T."/>
            <person name="Park S.J."/>
            <person name="Kim S.J."/>
            <person name="Kim J.G."/>
            <person name="Jung M.Y."/>
            <person name="Shin K.S."/>
            <person name="Kwon K.K."/>
            <person name="Yang S.H."/>
            <person name="Seo Y.S."/>
            <person name="Rhee S.K."/>
        </authorList>
    </citation>
    <scope>NUCLEOTIDE SEQUENCE [LARGE SCALE GENOMIC DNA]</scope>
    <source>
        <strain evidence="1 2">KCTC 23939</strain>
    </source>
</reference>
<comment type="caution">
    <text evidence="1">The sequence shown here is derived from an EMBL/GenBank/DDBJ whole genome shotgun (WGS) entry which is preliminary data.</text>
</comment>
<keyword evidence="2" id="KW-1185">Reference proteome</keyword>
<name>A0ABW7NCH8_9BACT</name>